<proteinExistence type="predicted"/>
<comment type="caution">
    <text evidence="3">The sequence shown here is derived from an EMBL/GenBank/DDBJ whole genome shotgun (WGS) entry which is preliminary data.</text>
</comment>
<dbReference type="CDD" id="cd20071">
    <property type="entry name" value="SET_SMYD"/>
    <property type="match status" value="1"/>
</dbReference>
<dbReference type="SUPFAM" id="SSF82199">
    <property type="entry name" value="SET domain"/>
    <property type="match status" value="1"/>
</dbReference>
<evidence type="ECO:0000259" key="2">
    <source>
        <dbReference type="Pfam" id="PF00856"/>
    </source>
</evidence>
<dbReference type="Pfam" id="PF00856">
    <property type="entry name" value="SET"/>
    <property type="match status" value="1"/>
</dbReference>
<feature type="domain" description="SET" evidence="2">
    <location>
        <begin position="60"/>
        <end position="110"/>
    </location>
</feature>
<feature type="region of interest" description="Disordered" evidence="1">
    <location>
        <begin position="654"/>
        <end position="675"/>
    </location>
</feature>
<feature type="compositionally biased region" description="Low complexity" evidence="1">
    <location>
        <begin position="606"/>
        <end position="617"/>
    </location>
</feature>
<gene>
    <name evidence="3" type="ORF">B0A52_07576</name>
</gene>
<dbReference type="OrthoDB" id="4152592at2759"/>
<reference evidence="3 4" key="1">
    <citation type="submission" date="2017-03" db="EMBL/GenBank/DDBJ databases">
        <title>Genomes of endolithic fungi from Antarctica.</title>
        <authorList>
            <person name="Coleine C."/>
            <person name="Masonjones S."/>
            <person name="Stajich J.E."/>
        </authorList>
    </citation>
    <scope>NUCLEOTIDE SEQUENCE [LARGE SCALE GENOMIC DNA]</scope>
    <source>
        <strain evidence="3 4">CCFEE 6314</strain>
    </source>
</reference>
<feature type="compositionally biased region" description="Basic residues" evidence="1">
    <location>
        <begin position="351"/>
        <end position="361"/>
    </location>
</feature>
<dbReference type="VEuPathDB" id="FungiDB:PV10_03071"/>
<dbReference type="Gene3D" id="2.170.270.10">
    <property type="entry name" value="SET domain"/>
    <property type="match status" value="1"/>
</dbReference>
<name>A0A438MZW1_EXOME</name>
<feature type="compositionally biased region" description="Polar residues" evidence="1">
    <location>
        <begin position="660"/>
        <end position="674"/>
    </location>
</feature>
<evidence type="ECO:0000256" key="1">
    <source>
        <dbReference type="SAM" id="MobiDB-lite"/>
    </source>
</evidence>
<accession>A0A438MZW1</accession>
<dbReference type="EMBL" id="NAJM01000034">
    <property type="protein sequence ID" value="RVX68921.1"/>
    <property type="molecule type" value="Genomic_DNA"/>
</dbReference>
<evidence type="ECO:0000313" key="4">
    <source>
        <dbReference type="Proteomes" id="UP000288859"/>
    </source>
</evidence>
<feature type="compositionally biased region" description="Polar residues" evidence="1">
    <location>
        <begin position="392"/>
        <end position="419"/>
    </location>
</feature>
<protein>
    <recommendedName>
        <fullName evidence="2">SET domain-containing protein</fullName>
    </recommendedName>
</protein>
<dbReference type="Proteomes" id="UP000288859">
    <property type="component" value="Unassembled WGS sequence"/>
</dbReference>
<dbReference type="InterPro" id="IPR046341">
    <property type="entry name" value="SET_dom_sf"/>
</dbReference>
<feature type="compositionally biased region" description="Polar residues" evidence="1">
    <location>
        <begin position="576"/>
        <end position="590"/>
    </location>
</feature>
<dbReference type="InterPro" id="IPR001214">
    <property type="entry name" value="SET_dom"/>
</dbReference>
<dbReference type="InterPro" id="IPR050869">
    <property type="entry name" value="H3K4_H4K5_MeTrfase"/>
</dbReference>
<feature type="region of interest" description="Disordered" evidence="1">
    <location>
        <begin position="322"/>
        <end position="626"/>
    </location>
</feature>
<evidence type="ECO:0000313" key="3">
    <source>
        <dbReference type="EMBL" id="RVX68921.1"/>
    </source>
</evidence>
<organism evidence="3 4">
    <name type="scientific">Exophiala mesophila</name>
    <name type="common">Black yeast-like fungus</name>
    <dbReference type="NCBI Taxonomy" id="212818"/>
    <lineage>
        <taxon>Eukaryota</taxon>
        <taxon>Fungi</taxon>
        <taxon>Dikarya</taxon>
        <taxon>Ascomycota</taxon>
        <taxon>Pezizomycotina</taxon>
        <taxon>Eurotiomycetes</taxon>
        <taxon>Chaetothyriomycetidae</taxon>
        <taxon>Chaetothyriales</taxon>
        <taxon>Herpotrichiellaceae</taxon>
        <taxon>Exophiala</taxon>
    </lineage>
</organism>
<dbReference type="PANTHER" id="PTHR12197">
    <property type="entry name" value="HISTONE-LYSINE N-METHYLTRANSFERASE SMYD"/>
    <property type="match status" value="1"/>
</dbReference>
<feature type="compositionally biased region" description="Basic and acidic residues" evidence="1">
    <location>
        <begin position="464"/>
        <end position="473"/>
    </location>
</feature>
<feature type="compositionally biased region" description="Polar residues" evidence="1">
    <location>
        <begin position="528"/>
        <end position="556"/>
    </location>
</feature>
<dbReference type="AlphaFoldDB" id="A0A438MZW1"/>
<sequence length="784" mass="87294">MPTISFSLQELLRAITNGEYQRQTDLCNTSEDLSRRARLAARFFDDSICSHLGSPPSLVFGLLAGSLNHSCAPNAMLEVSNCKGSGSANVKLTIRAIRSIQVSEEITILYSEGFEGSTTGHRLYLKEILGFDCCCVFCSMTSKEPTWRSLRSLCHELVAEFTMREMEPPQLYRLAGLIFDSFGLIQWEHPILLHILDKCYDTALKEVDYFRARYFQFLRLVRCTRYWGFDGRLTTDARGKLGDIVTCPEANAVMDSTKWEPFDETSERMWEIGFMMHRTDQEYFYLRIKRGKVYEFPKNEARLRGKKFRSDQTDEGEQVLLTLDGIPPNSNDQQNPARELSISPSPPQKSKSTKKKKKKNAVAKAQKVPQRVFGDGEEASLNHDDSEDDQVGQGSTLENEQANPSLATPDQKDGSSAFSSRDENTHGQRQPLTEDLDVCPPKSAPVQLKNSEPKSHPLQSSATEWKRDRRNEANTKSTNRAPKKAVKFGKGSADDRADPENGVGQVSNIKGDAEDEFHVQKPKIKQSPRAQTNGNKRNGSSPDNTEGGTSSKTQMPVNRAHKSVGNGRIQKIRTASDASVSSPATLTQVQPRDCGGESAASDHTSLALGGAAPANNAIESPRTRVPLEDDISDTMQPVIRVKFPTVYGPSNDLACDSRESSPQSVPDGNLTKSSQESKDLAIARAYFRPYLCPFGDPEGMSKQVWLSSQTSKTHFVILRRDIAHLIAAKDGTGSKDSGFVLSSRRDSMTGRAEGRKMFIEQKLRRHSFDNDRGLRDRLKEAETW</sequence>